<proteinExistence type="predicted"/>
<keyword evidence="2" id="KW-1185">Reference proteome</keyword>
<accession>A0A6A6JI20</accession>
<dbReference type="RefSeq" id="XP_033652825.1">
    <property type="nucleotide sequence ID" value="XM_033803120.1"/>
</dbReference>
<evidence type="ECO:0000313" key="2">
    <source>
        <dbReference type="Proteomes" id="UP000800097"/>
    </source>
</evidence>
<evidence type="ECO:0000313" key="1">
    <source>
        <dbReference type="EMBL" id="KAF2275286.1"/>
    </source>
</evidence>
<dbReference type="GeneID" id="54556295"/>
<sequence length="162" mass="18014">MVKRVGNQYSTPFWGDCKKDLGVLRLFPWLSSESPSLTWVPARASLTLLLVSNCFCSTTKEAVLAQIASALLGIQTKKRLLGGLETPHRKKTAMHSAYVWGFQSCSFAQEASAGRGFTRRTRLPVAWSCIDVNELLTLPLTAQGNVSDTFVHLYWTTEETPF</sequence>
<protein>
    <submittedName>
        <fullName evidence="1">Uncharacterized protein</fullName>
    </submittedName>
</protein>
<dbReference type="AlphaFoldDB" id="A0A6A6JI20"/>
<dbReference type="EMBL" id="ML986498">
    <property type="protein sequence ID" value="KAF2275286.1"/>
    <property type="molecule type" value="Genomic_DNA"/>
</dbReference>
<name>A0A6A6JI20_WESOR</name>
<dbReference type="Proteomes" id="UP000800097">
    <property type="component" value="Unassembled WGS sequence"/>
</dbReference>
<gene>
    <name evidence="1" type="ORF">EI97DRAFT_82644</name>
</gene>
<reference evidence="1" key="1">
    <citation type="journal article" date="2020" name="Stud. Mycol.">
        <title>101 Dothideomycetes genomes: a test case for predicting lifestyles and emergence of pathogens.</title>
        <authorList>
            <person name="Haridas S."/>
            <person name="Albert R."/>
            <person name="Binder M."/>
            <person name="Bloem J."/>
            <person name="Labutti K."/>
            <person name="Salamov A."/>
            <person name="Andreopoulos B."/>
            <person name="Baker S."/>
            <person name="Barry K."/>
            <person name="Bills G."/>
            <person name="Bluhm B."/>
            <person name="Cannon C."/>
            <person name="Castanera R."/>
            <person name="Culley D."/>
            <person name="Daum C."/>
            <person name="Ezra D."/>
            <person name="Gonzalez J."/>
            <person name="Henrissat B."/>
            <person name="Kuo A."/>
            <person name="Liang C."/>
            <person name="Lipzen A."/>
            <person name="Lutzoni F."/>
            <person name="Magnuson J."/>
            <person name="Mondo S."/>
            <person name="Nolan M."/>
            <person name="Ohm R."/>
            <person name="Pangilinan J."/>
            <person name="Park H.-J."/>
            <person name="Ramirez L."/>
            <person name="Alfaro M."/>
            <person name="Sun H."/>
            <person name="Tritt A."/>
            <person name="Yoshinaga Y."/>
            <person name="Zwiers L.-H."/>
            <person name="Turgeon B."/>
            <person name="Goodwin S."/>
            <person name="Spatafora J."/>
            <person name="Crous P."/>
            <person name="Grigoriev I."/>
        </authorList>
    </citation>
    <scope>NUCLEOTIDE SEQUENCE</scope>
    <source>
        <strain evidence="1">CBS 379.55</strain>
    </source>
</reference>
<organism evidence="1 2">
    <name type="scientific">Westerdykella ornata</name>
    <dbReference type="NCBI Taxonomy" id="318751"/>
    <lineage>
        <taxon>Eukaryota</taxon>
        <taxon>Fungi</taxon>
        <taxon>Dikarya</taxon>
        <taxon>Ascomycota</taxon>
        <taxon>Pezizomycotina</taxon>
        <taxon>Dothideomycetes</taxon>
        <taxon>Pleosporomycetidae</taxon>
        <taxon>Pleosporales</taxon>
        <taxon>Sporormiaceae</taxon>
        <taxon>Westerdykella</taxon>
    </lineage>
</organism>